<dbReference type="GeneID" id="94432475"/>
<evidence type="ECO:0000313" key="2">
    <source>
        <dbReference type="EMBL" id="PHJ17036.1"/>
    </source>
</evidence>
<comment type="caution">
    <text evidence="2">The sequence shown here is derived from an EMBL/GenBank/DDBJ whole genome shotgun (WGS) entry which is preliminary data.</text>
</comment>
<feature type="region of interest" description="Disordered" evidence="1">
    <location>
        <begin position="20"/>
        <end position="41"/>
    </location>
</feature>
<dbReference type="RefSeq" id="XP_067918761.1">
    <property type="nucleotide sequence ID" value="XM_068069264.1"/>
</dbReference>
<dbReference type="Proteomes" id="UP000221165">
    <property type="component" value="Unassembled WGS sequence"/>
</dbReference>
<dbReference type="VEuPathDB" id="ToxoDB:CSUI_009145"/>
<organism evidence="2 3">
    <name type="scientific">Cystoisospora suis</name>
    <dbReference type="NCBI Taxonomy" id="483139"/>
    <lineage>
        <taxon>Eukaryota</taxon>
        <taxon>Sar</taxon>
        <taxon>Alveolata</taxon>
        <taxon>Apicomplexa</taxon>
        <taxon>Conoidasida</taxon>
        <taxon>Coccidia</taxon>
        <taxon>Eucoccidiorida</taxon>
        <taxon>Eimeriorina</taxon>
        <taxon>Sarcocystidae</taxon>
        <taxon>Cystoisospora</taxon>
    </lineage>
</organism>
<dbReference type="EMBL" id="MIGC01005327">
    <property type="protein sequence ID" value="PHJ17036.1"/>
    <property type="molecule type" value="Genomic_DNA"/>
</dbReference>
<evidence type="ECO:0000256" key="1">
    <source>
        <dbReference type="SAM" id="MobiDB-lite"/>
    </source>
</evidence>
<accession>A0A2C6KKZ1</accession>
<gene>
    <name evidence="2" type="ORF">CSUI_009145</name>
</gene>
<dbReference type="AlphaFoldDB" id="A0A2C6KKZ1"/>
<proteinExistence type="predicted"/>
<protein>
    <submittedName>
        <fullName evidence="2">Uncharacterized protein</fullName>
    </submittedName>
</protein>
<evidence type="ECO:0000313" key="3">
    <source>
        <dbReference type="Proteomes" id="UP000221165"/>
    </source>
</evidence>
<sequence>KTVTTLVTQKVCTHLAIPNQRRRPQNGGGGARLGLFAGREP</sequence>
<feature type="non-terminal residue" evidence="2">
    <location>
        <position position="1"/>
    </location>
</feature>
<reference evidence="2 3" key="1">
    <citation type="journal article" date="2017" name="Int. J. Parasitol.">
        <title>The genome of the protozoan parasite Cystoisospora suis and a reverse vaccinology approach to identify vaccine candidates.</title>
        <authorList>
            <person name="Palmieri N."/>
            <person name="Shrestha A."/>
            <person name="Ruttkowski B."/>
            <person name="Beck T."/>
            <person name="Vogl C."/>
            <person name="Tomley F."/>
            <person name="Blake D.P."/>
            <person name="Joachim A."/>
        </authorList>
    </citation>
    <scope>NUCLEOTIDE SEQUENCE [LARGE SCALE GENOMIC DNA]</scope>
    <source>
        <strain evidence="2 3">Wien I</strain>
    </source>
</reference>
<name>A0A2C6KKZ1_9APIC</name>
<keyword evidence="3" id="KW-1185">Reference proteome</keyword>